<dbReference type="STRING" id="40998.A0A2P8A0V2"/>
<dbReference type="PANTHER" id="PTHR15020">
    <property type="entry name" value="FLAVIN REDUCTASE-RELATED"/>
    <property type="match status" value="1"/>
</dbReference>
<accession>A0A2P8A0V2</accession>
<name>A0A2P8A0V2_9PEZI</name>
<keyword evidence="4" id="KW-1185">Reference proteome</keyword>
<reference evidence="3 4" key="1">
    <citation type="submission" date="2017-05" db="EMBL/GenBank/DDBJ databases">
        <title>Draft genome sequence of Elsinoe australis.</title>
        <authorList>
            <person name="Cheng Q."/>
        </authorList>
    </citation>
    <scope>NUCLEOTIDE SEQUENCE [LARGE SCALE GENOMIC DNA]</scope>
    <source>
        <strain evidence="3 4">NL1</strain>
    </source>
</reference>
<dbReference type="AlphaFoldDB" id="A0A2P8A0V2"/>
<organism evidence="3 4">
    <name type="scientific">Elsinoe australis</name>
    <dbReference type="NCBI Taxonomy" id="40998"/>
    <lineage>
        <taxon>Eukaryota</taxon>
        <taxon>Fungi</taxon>
        <taxon>Dikarya</taxon>
        <taxon>Ascomycota</taxon>
        <taxon>Pezizomycotina</taxon>
        <taxon>Dothideomycetes</taxon>
        <taxon>Dothideomycetidae</taxon>
        <taxon>Myriangiales</taxon>
        <taxon>Elsinoaceae</taxon>
        <taxon>Elsinoe</taxon>
    </lineage>
</organism>
<dbReference type="SUPFAM" id="SSF51735">
    <property type="entry name" value="NAD(P)-binding Rossmann-fold domains"/>
    <property type="match status" value="1"/>
</dbReference>
<dbReference type="InterPro" id="IPR016040">
    <property type="entry name" value="NAD(P)-bd_dom"/>
</dbReference>
<protein>
    <recommendedName>
        <fullName evidence="2">NAD(P)-binding domain-containing protein</fullName>
    </recommendedName>
</protein>
<dbReference type="PANTHER" id="PTHR15020:SF50">
    <property type="entry name" value="UPF0659 PROTEIN YMR090W"/>
    <property type="match status" value="1"/>
</dbReference>
<evidence type="ECO:0000256" key="1">
    <source>
        <dbReference type="ARBA" id="ARBA00038376"/>
    </source>
</evidence>
<dbReference type="Gene3D" id="3.40.50.720">
    <property type="entry name" value="NAD(P)-binding Rossmann-like Domain"/>
    <property type="match status" value="1"/>
</dbReference>
<gene>
    <name evidence="3" type="ORF">B9Z65_7899</name>
</gene>
<sequence length="267" mass="29737">MEQNTTIALLGATGQTGRETLRCLLARSSVKIHIYVRSRSKLLQQFPGIDRDSRVQIFEGAVTDIDTFEKCLEGAQTIICTLGFNDNRPGITVIQDGAKSIVAGLERLRATASSNKKDWQKPHVILLSSSTWNDRFAAARPWFIHWIVVHAFWYPYADLLQAHKILEGAPTLLKLLLIQPPAIVDDDARGYDFSTESVGGTVTYKDLGAGFAEAATRKEYRELDAVGITSKNDEISGKYGPELFKRMVVGLSGSYIPGFWTVHDYFH</sequence>
<comment type="similarity">
    <text evidence="1">Belongs to the avfA family.</text>
</comment>
<dbReference type="Pfam" id="PF13460">
    <property type="entry name" value="NAD_binding_10"/>
    <property type="match status" value="1"/>
</dbReference>
<evidence type="ECO:0000313" key="4">
    <source>
        <dbReference type="Proteomes" id="UP000243723"/>
    </source>
</evidence>
<evidence type="ECO:0000313" key="3">
    <source>
        <dbReference type="EMBL" id="PSK54093.1"/>
    </source>
</evidence>
<dbReference type="EMBL" id="NHZQ01000087">
    <property type="protein sequence ID" value="PSK54093.1"/>
    <property type="molecule type" value="Genomic_DNA"/>
</dbReference>
<dbReference type="InterPro" id="IPR036291">
    <property type="entry name" value="NAD(P)-bd_dom_sf"/>
</dbReference>
<proteinExistence type="inferred from homology"/>
<dbReference type="Proteomes" id="UP000243723">
    <property type="component" value="Unassembled WGS sequence"/>
</dbReference>
<dbReference type="OrthoDB" id="10254221at2759"/>
<comment type="caution">
    <text evidence="3">The sequence shown here is derived from an EMBL/GenBank/DDBJ whole genome shotgun (WGS) entry which is preliminary data.</text>
</comment>
<feature type="domain" description="NAD(P)-binding" evidence="2">
    <location>
        <begin position="11"/>
        <end position="215"/>
    </location>
</feature>
<evidence type="ECO:0000259" key="2">
    <source>
        <dbReference type="Pfam" id="PF13460"/>
    </source>
</evidence>